<dbReference type="Pfam" id="PF01060">
    <property type="entry name" value="TTR-52"/>
    <property type="match status" value="1"/>
</dbReference>
<dbReference type="PANTHER" id="PTHR21700">
    <property type="entry name" value="TRANSTHYRETIN-LIKE FAMILY PROTEIN-RELATED"/>
    <property type="match status" value="1"/>
</dbReference>
<comment type="subcellular location">
    <subcellularLocation>
        <location evidence="1">Secreted</location>
    </subcellularLocation>
</comment>
<protein>
    <submittedName>
        <fullName evidence="6">Transthyretin-like protein 46</fullName>
    </submittedName>
</protein>
<evidence type="ECO:0000256" key="3">
    <source>
        <dbReference type="ARBA" id="ARBA00022525"/>
    </source>
</evidence>
<keyword evidence="3" id="KW-0964">Secreted</keyword>
<keyword evidence="7" id="KW-1185">Reference proteome</keyword>
<accession>A0A0B2UWM8</accession>
<dbReference type="OMA" id="CERTWRI"/>
<feature type="chain" id="PRO_5002095159" evidence="5">
    <location>
        <begin position="25"/>
        <end position="149"/>
    </location>
</feature>
<evidence type="ECO:0000256" key="2">
    <source>
        <dbReference type="ARBA" id="ARBA00010112"/>
    </source>
</evidence>
<dbReference type="AlphaFoldDB" id="A0A0B2UWM8"/>
<evidence type="ECO:0000256" key="4">
    <source>
        <dbReference type="ARBA" id="ARBA00022729"/>
    </source>
</evidence>
<dbReference type="GO" id="GO:0009986">
    <property type="term" value="C:cell surface"/>
    <property type="evidence" value="ECO:0007669"/>
    <property type="project" value="InterPro"/>
</dbReference>
<gene>
    <name evidence="6" type="primary">ttr-46</name>
    <name evidence="6" type="ORF">Tcan_16603</name>
</gene>
<keyword evidence="4 5" id="KW-0732">Signal</keyword>
<evidence type="ECO:0000313" key="7">
    <source>
        <dbReference type="Proteomes" id="UP000031036"/>
    </source>
</evidence>
<reference evidence="6 7" key="1">
    <citation type="submission" date="2014-11" db="EMBL/GenBank/DDBJ databases">
        <title>Genetic blueprint of the zoonotic pathogen Toxocara canis.</title>
        <authorList>
            <person name="Zhu X.-Q."/>
            <person name="Korhonen P.K."/>
            <person name="Cai H."/>
            <person name="Young N.D."/>
            <person name="Nejsum P."/>
            <person name="von Samson-Himmelstjerna G."/>
            <person name="Boag P.R."/>
            <person name="Tan P."/>
            <person name="Li Q."/>
            <person name="Min J."/>
            <person name="Yang Y."/>
            <person name="Wang X."/>
            <person name="Fang X."/>
            <person name="Hall R.S."/>
            <person name="Hofmann A."/>
            <person name="Sternberg P.W."/>
            <person name="Jex A.R."/>
            <person name="Gasser R.B."/>
        </authorList>
    </citation>
    <scope>NUCLEOTIDE SEQUENCE [LARGE SCALE GENOMIC DNA]</scope>
    <source>
        <strain evidence="6">PN_DK_2014</strain>
    </source>
</reference>
<dbReference type="Gene3D" id="2.60.40.3330">
    <property type="match status" value="1"/>
</dbReference>
<evidence type="ECO:0000313" key="6">
    <source>
        <dbReference type="EMBL" id="KHN75491.1"/>
    </source>
</evidence>
<feature type="signal peptide" evidence="5">
    <location>
        <begin position="1"/>
        <end position="24"/>
    </location>
</feature>
<dbReference type="Proteomes" id="UP000031036">
    <property type="component" value="Unassembled WGS sequence"/>
</dbReference>
<organism evidence="6 7">
    <name type="scientific">Toxocara canis</name>
    <name type="common">Canine roundworm</name>
    <dbReference type="NCBI Taxonomy" id="6265"/>
    <lineage>
        <taxon>Eukaryota</taxon>
        <taxon>Metazoa</taxon>
        <taxon>Ecdysozoa</taxon>
        <taxon>Nematoda</taxon>
        <taxon>Chromadorea</taxon>
        <taxon>Rhabditida</taxon>
        <taxon>Spirurina</taxon>
        <taxon>Ascaridomorpha</taxon>
        <taxon>Ascaridoidea</taxon>
        <taxon>Toxocaridae</taxon>
        <taxon>Toxocara</taxon>
    </lineage>
</organism>
<dbReference type="InterPro" id="IPR001534">
    <property type="entry name" value="Transthyretin-like"/>
</dbReference>
<comment type="caution">
    <text evidence="6">The sequence shown here is derived from an EMBL/GenBank/DDBJ whole genome shotgun (WGS) entry which is preliminary data.</text>
</comment>
<evidence type="ECO:0000256" key="5">
    <source>
        <dbReference type="SAM" id="SignalP"/>
    </source>
</evidence>
<evidence type="ECO:0000256" key="1">
    <source>
        <dbReference type="ARBA" id="ARBA00004613"/>
    </source>
</evidence>
<comment type="similarity">
    <text evidence="2">Belongs to the nematode transthyretin-like family.</text>
</comment>
<proteinExistence type="inferred from homology"/>
<sequence>MMGNLNTLICSLLFCSIFNRFCNAFVLYRLQSVGVRGVIHCAGRPLPDIHVKLLDDDEPDPDDVLAFGFTNANGSFFLEGHETEITNIDPVLKIFHKCNDKGIPCERTWRIGVPDKYITIGEREPKKVMDVGILNVEVVLNGETRDCIH</sequence>
<dbReference type="GO" id="GO:0005576">
    <property type="term" value="C:extracellular region"/>
    <property type="evidence" value="ECO:0007669"/>
    <property type="project" value="UniProtKB-SubCell"/>
</dbReference>
<dbReference type="EMBL" id="JPKZ01002688">
    <property type="protein sequence ID" value="KHN75491.1"/>
    <property type="molecule type" value="Genomic_DNA"/>
</dbReference>
<dbReference type="OrthoDB" id="5912452at2759"/>
<name>A0A0B2UWM8_TOXCA</name>
<dbReference type="InterPro" id="IPR038479">
    <property type="entry name" value="Transthyretin-like_sf"/>
</dbReference>